<keyword evidence="6" id="KW-0862">Zinc</keyword>
<dbReference type="InterPro" id="IPR024079">
    <property type="entry name" value="MetalloPept_cat_dom_sf"/>
</dbReference>
<dbReference type="RefSeq" id="WP_380232490.1">
    <property type="nucleotide sequence ID" value="NZ_JBHSVH010000002.1"/>
</dbReference>
<keyword evidence="5" id="KW-0378">Hydrolase</keyword>
<keyword evidence="4 9" id="KW-0732">Signal</keyword>
<gene>
    <name evidence="11" type="ORF">ACFQMG_29925</name>
</gene>
<evidence type="ECO:0000256" key="4">
    <source>
        <dbReference type="ARBA" id="ARBA00022729"/>
    </source>
</evidence>
<feature type="domain" description="Peptidase M43 pregnancy-associated plasma-A" evidence="10">
    <location>
        <begin position="210"/>
        <end position="327"/>
    </location>
</feature>
<dbReference type="PANTHER" id="PTHR47466:SF1">
    <property type="entry name" value="METALLOPROTEASE MEP1 (AFU_ORTHOLOGUE AFUA_1G07730)-RELATED"/>
    <property type="match status" value="1"/>
</dbReference>
<dbReference type="Pfam" id="PF05572">
    <property type="entry name" value="Peptidase_M43"/>
    <property type="match status" value="1"/>
</dbReference>
<dbReference type="InterPro" id="IPR008754">
    <property type="entry name" value="Peptidase_M43"/>
</dbReference>
<dbReference type="EMBL" id="JBHTAJ010000078">
    <property type="protein sequence ID" value="MFC7183772.1"/>
    <property type="molecule type" value="Genomic_DNA"/>
</dbReference>
<keyword evidence="3" id="KW-0479">Metal-binding</keyword>
<evidence type="ECO:0000313" key="12">
    <source>
        <dbReference type="Proteomes" id="UP001596435"/>
    </source>
</evidence>
<proteinExistence type="inferred from homology"/>
<feature type="chain" id="PRO_5045653987" evidence="9">
    <location>
        <begin position="37"/>
        <end position="334"/>
    </location>
</feature>
<organism evidence="11 12">
    <name type="scientific">Kitasatospora paranensis</name>
    <dbReference type="NCBI Taxonomy" id="258053"/>
    <lineage>
        <taxon>Bacteria</taxon>
        <taxon>Bacillati</taxon>
        <taxon>Actinomycetota</taxon>
        <taxon>Actinomycetes</taxon>
        <taxon>Kitasatosporales</taxon>
        <taxon>Streptomycetaceae</taxon>
        <taxon>Kitasatospora</taxon>
    </lineage>
</organism>
<evidence type="ECO:0000256" key="6">
    <source>
        <dbReference type="ARBA" id="ARBA00022833"/>
    </source>
</evidence>
<evidence type="ECO:0000256" key="9">
    <source>
        <dbReference type="SAM" id="SignalP"/>
    </source>
</evidence>
<evidence type="ECO:0000313" key="11">
    <source>
        <dbReference type="EMBL" id="MFC7183772.1"/>
    </source>
</evidence>
<sequence length="334" mass="34135">MRRRARVIRPARVGVRGERLLAVAALAALLSAGQSAQPAGGRVLAAPSARACTGAAADAAARRPAGSAAHEPNAVTDAQAGAMDADLKARVAQLAATSEGARLLAGADGPTTVPVYLHVIHAGAAGNLSATAVAGQIAELNAAYGGQGEGNTASPFRFELAATDYTDNAAWYRGITPGSTAEKQMKTALRQGGPGALNLYTADLGQGLLGWATFPSAYASDPSDDGVVVLDASLPGGSAANYNEGDTATHEIGHWLGLYHTFQGGCTGNGDYVDDTPAEKTAAYACPTGRDSCTTKPGVDPIHNFMDYTYDSCMTQFTAGQVARMVSSWAAYRA</sequence>
<dbReference type="Gene3D" id="3.40.390.10">
    <property type="entry name" value="Collagenase (Catalytic Domain)"/>
    <property type="match status" value="1"/>
</dbReference>
<evidence type="ECO:0000256" key="5">
    <source>
        <dbReference type="ARBA" id="ARBA00022801"/>
    </source>
</evidence>
<comment type="similarity">
    <text evidence="1">Belongs to the peptidase M43B family.</text>
</comment>
<evidence type="ECO:0000256" key="1">
    <source>
        <dbReference type="ARBA" id="ARBA00008721"/>
    </source>
</evidence>
<keyword evidence="7 11" id="KW-0482">Metalloprotease</keyword>
<dbReference type="SUPFAM" id="SSF55486">
    <property type="entry name" value="Metalloproteases ('zincins'), catalytic domain"/>
    <property type="match status" value="1"/>
</dbReference>
<protein>
    <submittedName>
        <fullName evidence="11">Zinc metalloprotease</fullName>
    </submittedName>
</protein>
<accession>A0ABW2G584</accession>
<evidence type="ECO:0000256" key="7">
    <source>
        <dbReference type="ARBA" id="ARBA00023049"/>
    </source>
</evidence>
<dbReference type="PANTHER" id="PTHR47466">
    <property type="match status" value="1"/>
</dbReference>
<evidence type="ECO:0000256" key="2">
    <source>
        <dbReference type="ARBA" id="ARBA00022670"/>
    </source>
</evidence>
<evidence type="ECO:0000256" key="8">
    <source>
        <dbReference type="ARBA" id="ARBA00023157"/>
    </source>
</evidence>
<reference evidence="12" key="1">
    <citation type="journal article" date="2019" name="Int. J. Syst. Evol. Microbiol.">
        <title>The Global Catalogue of Microorganisms (GCM) 10K type strain sequencing project: providing services to taxonomists for standard genome sequencing and annotation.</title>
        <authorList>
            <consortium name="The Broad Institute Genomics Platform"/>
            <consortium name="The Broad Institute Genome Sequencing Center for Infectious Disease"/>
            <person name="Wu L."/>
            <person name="Ma J."/>
        </authorList>
    </citation>
    <scope>NUCLEOTIDE SEQUENCE [LARGE SCALE GENOMIC DNA]</scope>
    <source>
        <strain evidence="12">CGMCC 1.12859</strain>
    </source>
</reference>
<feature type="signal peptide" evidence="9">
    <location>
        <begin position="1"/>
        <end position="36"/>
    </location>
</feature>
<dbReference type="CDD" id="cd04275">
    <property type="entry name" value="ZnMc_pappalysin_like"/>
    <property type="match status" value="1"/>
</dbReference>
<keyword evidence="2" id="KW-0645">Protease</keyword>
<evidence type="ECO:0000259" key="10">
    <source>
        <dbReference type="Pfam" id="PF05572"/>
    </source>
</evidence>
<dbReference type="Proteomes" id="UP001596435">
    <property type="component" value="Unassembled WGS sequence"/>
</dbReference>
<keyword evidence="8" id="KW-1015">Disulfide bond</keyword>
<dbReference type="GO" id="GO:0008237">
    <property type="term" value="F:metallopeptidase activity"/>
    <property type="evidence" value="ECO:0007669"/>
    <property type="project" value="UniProtKB-KW"/>
</dbReference>
<evidence type="ECO:0000256" key="3">
    <source>
        <dbReference type="ARBA" id="ARBA00022723"/>
    </source>
</evidence>
<name>A0ABW2G584_9ACTN</name>
<keyword evidence="12" id="KW-1185">Reference proteome</keyword>
<comment type="caution">
    <text evidence="11">The sequence shown here is derived from an EMBL/GenBank/DDBJ whole genome shotgun (WGS) entry which is preliminary data.</text>
</comment>